<dbReference type="PANTHER" id="PTHR47412">
    <property type="entry name" value="FI01434P-RELATED"/>
    <property type="match status" value="1"/>
</dbReference>
<protein>
    <recommendedName>
        <fullName evidence="5">N-acetyllactosaminide beta-1,3-N-acetylglucosaminyltransferase</fullName>
    </recommendedName>
</protein>
<keyword evidence="4" id="KW-1185">Reference proteome</keyword>
<evidence type="ECO:0008006" key="5">
    <source>
        <dbReference type="Google" id="ProtNLM"/>
    </source>
</evidence>
<dbReference type="AlphaFoldDB" id="A0AAW0V1M9"/>
<evidence type="ECO:0000256" key="1">
    <source>
        <dbReference type="SAM" id="MobiDB-lite"/>
    </source>
</evidence>
<sequence>MTDASVIRYHALRVMVGWRRSALVRGSFVLNVVFALYVAVHVVAPPRLLAPRAALTLLHDNLTASPEPADYSAEGDLTPDDPSESPAPPTPAPTLQEKVYPDLHTCHTPTLTARPALHGNHWVLYNYVPADTQPACNESVTYTTHADFTFLDNVVPLVERWRGPVSAAVFAPGGDFNSTLRTVAFLRTCRPMVAKHVTFHLFFPSDHMPTHVPPTAHLLAQRPSCSAPPPFLAAHTYKRAHNLTYPVNIARNIARRAAATYFVLASDVELYPSLNFIPFFMDMMGRQDASRAPAPTRRVYVLPIFEVKSGLRPPATRAALVRMLKRGSAIPFHKFVCPQCHKVPGMKEWAESNATDSVNVVMVAKRHPPYHHWEPIYVGTHLEPLYDERLTWEGRSDKMTQMYVMCVLDYEFHVLDNAFLVHRPGIKRHRRDRHRDLLTARQNTLLHSKITPELHTIYGRRGLCYL</sequence>
<evidence type="ECO:0000313" key="3">
    <source>
        <dbReference type="EMBL" id="KAK8405845.1"/>
    </source>
</evidence>
<dbReference type="Pfam" id="PF13896">
    <property type="entry name" value="Glyco_transf_49"/>
    <property type="match status" value="1"/>
</dbReference>
<dbReference type="PANTHER" id="PTHR47412:SF1">
    <property type="entry name" value="FI01434P-RELATED"/>
    <property type="match status" value="1"/>
</dbReference>
<accession>A0AAW0V1M9</accession>
<gene>
    <name evidence="3" type="ORF">O3P69_001965</name>
</gene>
<keyword evidence="2" id="KW-0472">Membrane</keyword>
<evidence type="ECO:0000256" key="2">
    <source>
        <dbReference type="SAM" id="Phobius"/>
    </source>
</evidence>
<reference evidence="3 4" key="1">
    <citation type="submission" date="2023-03" db="EMBL/GenBank/DDBJ databases">
        <title>High-quality genome of Scylla paramamosain provides insights in environmental adaptation.</title>
        <authorList>
            <person name="Zhang L."/>
        </authorList>
    </citation>
    <scope>NUCLEOTIDE SEQUENCE [LARGE SCALE GENOMIC DNA]</scope>
    <source>
        <strain evidence="3">LZ_2023a</strain>
        <tissue evidence="3">Muscle</tissue>
    </source>
</reference>
<evidence type="ECO:0000313" key="4">
    <source>
        <dbReference type="Proteomes" id="UP001487740"/>
    </source>
</evidence>
<feature type="transmembrane region" description="Helical" evidence="2">
    <location>
        <begin position="22"/>
        <end position="44"/>
    </location>
</feature>
<keyword evidence="2" id="KW-0812">Transmembrane</keyword>
<dbReference type="Proteomes" id="UP001487740">
    <property type="component" value="Unassembled WGS sequence"/>
</dbReference>
<name>A0AAW0V1M9_SCYPA</name>
<feature type="region of interest" description="Disordered" evidence="1">
    <location>
        <begin position="68"/>
        <end position="95"/>
    </location>
</feature>
<dbReference type="EMBL" id="JARAKH010000003">
    <property type="protein sequence ID" value="KAK8405845.1"/>
    <property type="molecule type" value="Genomic_DNA"/>
</dbReference>
<organism evidence="3 4">
    <name type="scientific">Scylla paramamosain</name>
    <name type="common">Mud crab</name>
    <dbReference type="NCBI Taxonomy" id="85552"/>
    <lineage>
        <taxon>Eukaryota</taxon>
        <taxon>Metazoa</taxon>
        <taxon>Ecdysozoa</taxon>
        <taxon>Arthropoda</taxon>
        <taxon>Crustacea</taxon>
        <taxon>Multicrustacea</taxon>
        <taxon>Malacostraca</taxon>
        <taxon>Eumalacostraca</taxon>
        <taxon>Eucarida</taxon>
        <taxon>Decapoda</taxon>
        <taxon>Pleocyemata</taxon>
        <taxon>Brachyura</taxon>
        <taxon>Eubrachyura</taxon>
        <taxon>Portunoidea</taxon>
        <taxon>Portunidae</taxon>
        <taxon>Portuninae</taxon>
        <taxon>Scylla</taxon>
    </lineage>
</organism>
<keyword evidence="2" id="KW-1133">Transmembrane helix</keyword>
<proteinExistence type="predicted"/>
<comment type="caution">
    <text evidence="3">The sequence shown here is derived from an EMBL/GenBank/DDBJ whole genome shotgun (WGS) entry which is preliminary data.</text>
</comment>